<organism evidence="3 4">
    <name type="scientific">Aspergillus carbonarius (strain ITEM 5010)</name>
    <dbReference type="NCBI Taxonomy" id="602072"/>
    <lineage>
        <taxon>Eukaryota</taxon>
        <taxon>Fungi</taxon>
        <taxon>Dikarya</taxon>
        <taxon>Ascomycota</taxon>
        <taxon>Pezizomycotina</taxon>
        <taxon>Eurotiomycetes</taxon>
        <taxon>Eurotiomycetidae</taxon>
        <taxon>Eurotiales</taxon>
        <taxon>Aspergillaceae</taxon>
        <taxon>Aspergillus</taxon>
        <taxon>Aspergillus subgen. Circumdati</taxon>
    </lineage>
</organism>
<proteinExistence type="predicted"/>
<dbReference type="OrthoDB" id="1896086at2759"/>
<dbReference type="AlphaFoldDB" id="A0A1R3RKL7"/>
<evidence type="ECO:0000313" key="4">
    <source>
        <dbReference type="Proteomes" id="UP000188318"/>
    </source>
</evidence>
<accession>A0A1R3RKL7</accession>
<protein>
    <submittedName>
        <fullName evidence="3">Uncharacterized protein</fullName>
    </submittedName>
</protein>
<name>A0A1R3RKL7_ASPC5</name>
<gene>
    <name evidence="3" type="ORF">ASPCADRAFT_131585</name>
</gene>
<feature type="region of interest" description="Disordered" evidence="1">
    <location>
        <begin position="33"/>
        <end position="83"/>
    </location>
</feature>
<dbReference type="EMBL" id="KV907501">
    <property type="protein sequence ID" value="OOF95027.1"/>
    <property type="molecule type" value="Genomic_DNA"/>
</dbReference>
<evidence type="ECO:0000256" key="2">
    <source>
        <dbReference type="SAM" id="SignalP"/>
    </source>
</evidence>
<evidence type="ECO:0000256" key="1">
    <source>
        <dbReference type="SAM" id="MobiDB-lite"/>
    </source>
</evidence>
<feature type="chain" id="PRO_5012503676" evidence="2">
    <location>
        <begin position="30"/>
        <end position="490"/>
    </location>
</feature>
<keyword evidence="2" id="KW-0732">Signal</keyword>
<keyword evidence="4" id="KW-1185">Reference proteome</keyword>
<evidence type="ECO:0000313" key="3">
    <source>
        <dbReference type="EMBL" id="OOF95027.1"/>
    </source>
</evidence>
<dbReference type="Proteomes" id="UP000188318">
    <property type="component" value="Unassembled WGS sequence"/>
</dbReference>
<reference evidence="4" key="1">
    <citation type="journal article" date="2017" name="Genome Biol.">
        <title>Comparative genomics reveals high biological diversity and specific adaptations in the industrially and medically important fungal genus Aspergillus.</title>
        <authorList>
            <person name="de Vries R.P."/>
            <person name="Riley R."/>
            <person name="Wiebenga A."/>
            <person name="Aguilar-Osorio G."/>
            <person name="Amillis S."/>
            <person name="Uchima C.A."/>
            <person name="Anderluh G."/>
            <person name="Asadollahi M."/>
            <person name="Askin M."/>
            <person name="Barry K."/>
            <person name="Battaglia E."/>
            <person name="Bayram O."/>
            <person name="Benocci T."/>
            <person name="Braus-Stromeyer S.A."/>
            <person name="Caldana C."/>
            <person name="Canovas D."/>
            <person name="Cerqueira G.C."/>
            <person name="Chen F."/>
            <person name="Chen W."/>
            <person name="Choi C."/>
            <person name="Clum A."/>
            <person name="Dos Santos R.A."/>
            <person name="Damasio A.R."/>
            <person name="Diallinas G."/>
            <person name="Emri T."/>
            <person name="Fekete E."/>
            <person name="Flipphi M."/>
            <person name="Freyberg S."/>
            <person name="Gallo A."/>
            <person name="Gournas C."/>
            <person name="Habgood R."/>
            <person name="Hainaut M."/>
            <person name="Harispe M.L."/>
            <person name="Henrissat B."/>
            <person name="Hilden K.S."/>
            <person name="Hope R."/>
            <person name="Hossain A."/>
            <person name="Karabika E."/>
            <person name="Karaffa L."/>
            <person name="Karanyi Z."/>
            <person name="Krasevec N."/>
            <person name="Kuo A."/>
            <person name="Kusch H."/>
            <person name="LaButti K."/>
            <person name="Lagendijk E.L."/>
            <person name="Lapidus A."/>
            <person name="Levasseur A."/>
            <person name="Lindquist E."/>
            <person name="Lipzen A."/>
            <person name="Logrieco A.F."/>
            <person name="MacCabe A."/>
            <person name="Maekelae M.R."/>
            <person name="Malavazi I."/>
            <person name="Melin P."/>
            <person name="Meyer V."/>
            <person name="Mielnichuk N."/>
            <person name="Miskei M."/>
            <person name="Molnar A.P."/>
            <person name="Mule G."/>
            <person name="Ngan C.Y."/>
            <person name="Orejas M."/>
            <person name="Orosz E."/>
            <person name="Ouedraogo J.P."/>
            <person name="Overkamp K.M."/>
            <person name="Park H.-S."/>
            <person name="Perrone G."/>
            <person name="Piumi F."/>
            <person name="Punt P.J."/>
            <person name="Ram A.F."/>
            <person name="Ramon A."/>
            <person name="Rauscher S."/>
            <person name="Record E."/>
            <person name="Riano-Pachon D.M."/>
            <person name="Robert V."/>
            <person name="Roehrig J."/>
            <person name="Ruller R."/>
            <person name="Salamov A."/>
            <person name="Salih N.S."/>
            <person name="Samson R.A."/>
            <person name="Sandor E."/>
            <person name="Sanguinetti M."/>
            <person name="Schuetze T."/>
            <person name="Sepcic K."/>
            <person name="Shelest E."/>
            <person name="Sherlock G."/>
            <person name="Sophianopoulou V."/>
            <person name="Squina F.M."/>
            <person name="Sun H."/>
            <person name="Susca A."/>
            <person name="Todd R.B."/>
            <person name="Tsang A."/>
            <person name="Unkles S.E."/>
            <person name="van de Wiele N."/>
            <person name="van Rossen-Uffink D."/>
            <person name="Oliveira J.V."/>
            <person name="Vesth T.C."/>
            <person name="Visser J."/>
            <person name="Yu J.-H."/>
            <person name="Zhou M."/>
            <person name="Andersen M.R."/>
            <person name="Archer D.B."/>
            <person name="Baker S.E."/>
            <person name="Benoit I."/>
            <person name="Brakhage A.A."/>
            <person name="Braus G.H."/>
            <person name="Fischer R."/>
            <person name="Frisvad J.C."/>
            <person name="Goldman G.H."/>
            <person name="Houbraken J."/>
            <person name="Oakley B."/>
            <person name="Pocsi I."/>
            <person name="Scazzocchio C."/>
            <person name="Seiboth B."/>
            <person name="vanKuyk P.A."/>
            <person name="Wortman J."/>
            <person name="Dyer P.S."/>
            <person name="Grigoriev I.V."/>
        </authorList>
    </citation>
    <scope>NUCLEOTIDE SEQUENCE [LARGE SCALE GENOMIC DNA]</scope>
    <source>
        <strain evidence="4">ITEM 5010</strain>
    </source>
</reference>
<dbReference type="VEuPathDB" id="FungiDB:ASPCADRAFT_131585"/>
<feature type="signal peptide" evidence="2">
    <location>
        <begin position="1"/>
        <end position="29"/>
    </location>
</feature>
<sequence>MSHSLSASKKRALYVFWLFWLCSLQAVFAAPHKPEDHGKSHHVAHPARSSTPENPFKTPFDTDSSDEDITPTDDGPTSDRSPGLGIELEASGFVLECKSCKAVGTFASKGKAISGHVGKHWSLTVDTTGEGAGRVNGEYILNGKEIKLGAGTATTAAENIQKDLVKWHPYATMSGNSVDLLDPVNAECKTWKVTDPTSPDGYKSMDWQVQATAAMPLAGIDALFERAKTSVLRNEPLLPDVARYLEPLVWVNSEFFQNSPQGNTPTGVNKDTLGFFSLIVTYVKPNMHITSAKNSFKTRSPIMPRTDFVTMYNDVKANIKGNNLYELVLTLLCFENHEEYVDLDTRWCQGSLKEPKLRTEAHTKLTFHIEGDSKLSGFPAKTSFTVQEWMEGLQGTGAMTKRVNQALNKADPKTKRKDTDPVDLVAVFDRWYDGQIGAYGSAVEHVYGNEKKLAPLFEFRNLEGILYEKFKTKVSQIEERVIYYHKKYAS</sequence>